<dbReference type="RefSeq" id="WP_140002881.1">
    <property type="nucleotide sequence ID" value="NZ_VFJE01000056.1"/>
</dbReference>
<dbReference type="OrthoDB" id="1489153at2"/>
<dbReference type="NCBIfam" id="TIGR04183">
    <property type="entry name" value="Por_Secre_tail"/>
    <property type="match status" value="1"/>
</dbReference>
<evidence type="ECO:0000259" key="3">
    <source>
        <dbReference type="Pfam" id="PF18962"/>
    </source>
</evidence>
<keyword evidence="1 2" id="KW-0732">Signal</keyword>
<proteinExistence type="predicted"/>
<name>A0A501Q144_9FLAO</name>
<dbReference type="InterPro" id="IPR011047">
    <property type="entry name" value="Quinoprotein_ADH-like_sf"/>
</dbReference>
<reference evidence="4 5" key="1">
    <citation type="submission" date="2019-06" db="EMBL/GenBank/DDBJ databases">
        <title>Flavobacterium sp. MaA-Y11 from geoumgang.</title>
        <authorList>
            <person name="Jeong S."/>
        </authorList>
    </citation>
    <scope>NUCLEOTIDE SEQUENCE [LARGE SCALE GENOMIC DNA]</scope>
    <source>
        <strain evidence="4 5">MaA-Y11</strain>
    </source>
</reference>
<dbReference type="AlphaFoldDB" id="A0A501Q144"/>
<protein>
    <submittedName>
        <fullName evidence="4">T9SS type A sorting domain-containing protein</fullName>
    </submittedName>
</protein>
<dbReference type="Pfam" id="PF18962">
    <property type="entry name" value="Por_Secre_tail"/>
    <property type="match status" value="1"/>
</dbReference>
<evidence type="ECO:0000313" key="5">
    <source>
        <dbReference type="Proteomes" id="UP000319175"/>
    </source>
</evidence>
<evidence type="ECO:0000313" key="4">
    <source>
        <dbReference type="EMBL" id="TPD66054.1"/>
    </source>
</evidence>
<dbReference type="InterPro" id="IPR026444">
    <property type="entry name" value="Secre_tail"/>
</dbReference>
<gene>
    <name evidence="4" type="ORF">FJA49_17935</name>
</gene>
<dbReference type="NCBIfam" id="TIGR04534">
    <property type="entry name" value="ELWxxDGT_rpt"/>
    <property type="match status" value="2"/>
</dbReference>
<dbReference type="InterPro" id="IPR030916">
    <property type="entry name" value="ELWxxDGT_rpt"/>
</dbReference>
<organism evidence="4 5">
    <name type="scientific">Flavobacterium microcysteis</name>
    <dbReference type="NCBI Taxonomy" id="2596891"/>
    <lineage>
        <taxon>Bacteria</taxon>
        <taxon>Pseudomonadati</taxon>
        <taxon>Bacteroidota</taxon>
        <taxon>Flavobacteriia</taxon>
        <taxon>Flavobacteriales</taxon>
        <taxon>Flavobacteriaceae</taxon>
        <taxon>Flavobacterium</taxon>
    </lineage>
</organism>
<dbReference type="Proteomes" id="UP000319175">
    <property type="component" value="Unassembled WGS sequence"/>
</dbReference>
<feature type="chain" id="PRO_5021432044" evidence="2">
    <location>
        <begin position="21"/>
        <end position="1018"/>
    </location>
</feature>
<keyword evidence="5" id="KW-1185">Reference proteome</keyword>
<feature type="domain" description="Secretion system C-terminal sorting" evidence="3">
    <location>
        <begin position="946"/>
        <end position="1016"/>
    </location>
</feature>
<dbReference type="SUPFAM" id="SSF50998">
    <property type="entry name" value="Quinoprotein alcohol dehydrogenase-like"/>
    <property type="match status" value="1"/>
</dbReference>
<comment type="caution">
    <text evidence="4">The sequence shown here is derived from an EMBL/GenBank/DDBJ whole genome shotgun (WGS) entry which is preliminary data.</text>
</comment>
<evidence type="ECO:0000256" key="1">
    <source>
        <dbReference type="ARBA" id="ARBA00022729"/>
    </source>
</evidence>
<sequence length="1018" mass="112716">MKITLRIILFLLISIADLNSQTLDATLVELNFAGDSEPKNITKGQTKIYFSADDGYRGRELWVHNTLTNKTHIVKDINPYGSGINNPLFYIVGDILYFTANDGVHGKELWKSDGTESGTYMLKDINTTGDRWEDEIIGGMVANLIYYNGSILFSADDKVNGQELWITDGTPEGTNLLKDIFVGPESSAPFASFVFNNYVYFACNDEVHGRELWKTDGTAAGTQLLKDINPGSGIGYHGGHKFIIFNNNFYFFGTDGGNKPGLWKSDGTTAGTQFVKNLNPNGLSSASEMNGSVTSSYFVFVGFTNTTGEELWKSDGTSAGTIMLKDINPLAYSGLSNEDTEFVTFNNKVFFTAQNSIYDEELWSTDGTTNGTQLVKDIYPGSYGSSLSKLTLANNYLIFTARDNIANPYSLWRSDGTSNGTFEIKRIDLSYNPDLNFVPFNNYVYFQGGFGSLNGSELMKTDGTDSGTQVVHDVNHVLGSYERSYQVFNDKIVFVGSDGFNGSEPFISDGTTNGTKMIKNINPTSFSIPMSNDSKTFFAKAGNNLFFRATNGTNGYEIFKTDGTEAGTIMLKDIAAGTASSIRKETLFMTLNNTVFFQANDQIHGEELWRSDGTENGTYLLKDINPGTANGVVGNNLHYNNLNNSNLLFSRYSSHRNYGILNGYLYFVAHDGVEYSIWKTDGTTAGTTKAITMPLPSSNMPEIIDVANGKIFFTVVVNNPTSGNDTLWSTDGTQAGTVLLSRWTNTSSYRFSWTAVVNDQLYFSSDGINGYSIMKSDGTVNGTISVIDNLPLRNQEFTSFMSCGNYIYFSFFVQNQINNHQLWRTDGTPTGTSFIEAQEGGGSCTCLQNNFFFTKNLGASPYDNKIWHINNNMQQSNVLQINVTDADNLIQSSGVRINQLIGLNNRLGFEGITKESGNELYFADIQNILNLKDFDNENNLSNKIKIYPNPSNGLVSIWTYDNSKIKDIEIYNLLGNKMHYSKDNLISDSLDLSNLSSGVYLIKVKTENYIETKKIILK</sequence>
<accession>A0A501Q144</accession>
<evidence type="ECO:0000256" key="2">
    <source>
        <dbReference type="SAM" id="SignalP"/>
    </source>
</evidence>
<reference evidence="4 5" key="2">
    <citation type="submission" date="2019-06" db="EMBL/GenBank/DDBJ databases">
        <authorList>
            <person name="Seo Y."/>
        </authorList>
    </citation>
    <scope>NUCLEOTIDE SEQUENCE [LARGE SCALE GENOMIC DNA]</scope>
    <source>
        <strain evidence="4 5">MaA-Y11</strain>
    </source>
</reference>
<feature type="signal peptide" evidence="2">
    <location>
        <begin position="1"/>
        <end position="20"/>
    </location>
</feature>
<dbReference type="EMBL" id="VFJE01000056">
    <property type="protein sequence ID" value="TPD66054.1"/>
    <property type="molecule type" value="Genomic_DNA"/>
</dbReference>